<feature type="compositionally biased region" description="Low complexity" evidence="1">
    <location>
        <begin position="1961"/>
        <end position="1974"/>
    </location>
</feature>
<sequence length="2279" mass="248468">MDLNHDSATERYSETLNSALTYFSTLAQSSSGWKRLSSASVASVRSPRVGSGNGPTGSPGNNGGGGGGGSSSSSPNSNRAGYREDPMTSLPGGSAPSSAASAAIESLLPTISVSKRSVPGKSAEIVRASIILPGLDEQTDLDDWRAVLECTGARKIWDRMVESSTVMQTLDDNTCITKTVFKTTWPASPRDALLIETTLLDHNAVLHIATSIKPSHDDPIFLRPSPPHVRAYLPLVAWHIQLVPADLDETMSFTSFNSLTTSQNKPVMPRHSIRVSFYYQIDMRGWAVNSSVSMQSHVPSCIANMYRLLRRQGVPPHVSRHSPRIQLDLNEYDPASGIYELRYDVIPLDSEDLRMERKTVSTTLKNFRLGGSLTESGANTIKEAPENIPQEIVLSDDDDIEDMDSDNVNGGSQNGYVDVELDGERWGFGSDIVVHIFMNDIEDEEFVREHVECLKYMGRDRYILRMKHTGIGEHQGAINVKLRIERIQPQVSESPHLQSPLQNQDTASIVDPSGLIVSVNGHEKDILPLNRSSMQGSRRGTMSLQDQLELSQQIVQEVDNQSSHWPTGSEGNGVQETKATSSPLLLMSTSMPTTIQSLGKSNQSILSNGTSTMAPGNTNPSKVNSSYSYFNSLLVEPTTSWKTVATQRDVHISKLESQGHAPGIVKGEGIFEDYSIWDVKAALDCISSRKIWDKLFDEAQMLQQVTPSSILTYVRLKGFWPSSPKDMALINTTFITKDAIHYFSTSVDDTNLYPSIPPPVSPFVRSDLVVSGWYLEAIKPRSVRIVYIAQAAPTGWMVPGSALGAMTTEMPLCVAEIIKYLETFGSPPTLVSIRRGRALGIDYSHEKSSFRLEYIQDSNPIFSGHRALQQHEHQQQQLHAERYRRSTVDFTAGASASMNDIQQFSSPKLGPTDKLLAEIRLDARNWARNGDCQITIDPPPSKVTCTCVPHDGTGIRLRIEHSSGRAVPSGGKVLVMVRKSASPGCGVVVNGLGVKMPSLDHLQEWHQNPPPASALSLTLLANESSEQASAADSDKIDGGSKASQKSSTGPNSPHSSLPGTPLKVGTGPSTSANPLQHAQGAMDLLAKIMSDSDDAWTVVSDTKGGLRVTKRFMPAEISDQVPLVRGEKVLEGFSLEEIATVIGNVGTRSKLDDLFESGEMIQSFGAGCATFHHILKGYFPLPLPARDLYFVTATALVETIPRCPQILIVSTSIPHQNPTSNSGSPAAPGTPPTNSTPTPSRPKAQLHLSAWILEGIDPYSSNHPIPSTRVTFMTALDLGGSVPQRISGLVQTMFPKMITQVESYLQAQAAPPIVRIPEQMVITESTDAKLESVSEESGNVLPRLIPWVKPANRLTSWDFKMKDSFCEMMLVFDQFQLRPSRLDLARERRVSRAKKLRSKLGKDNTNDAEADTLLQDDDLSTTKDAKVAQRTVLEVIVDLKQYPLGYSIMTNIKVDPEFLLQHKQQRDSEQRSSIAKSTSTVKLTGSTSTASISNLSNHNSSSNNNLGSTRFIGGFDTNSGSHSGLNEAGQLSVDGENTPTLRASSEAATSGAGIAAVLGGSTNIARALPSSTSLIRILPPPITVDVVDIPPAPSHSSSLSGGSKRRKHLIIISVPEAESSQAYAHQQAAQGSKSTSPHVVSGIAAKPVVTTSSASGTTSTMFAPESTLDQRPSRTRTPVPASHDGDASHETPNPTSSPSGTSLTSGLKGRTPLGEPVAMLETRMFQFSVKIDQLAHKDLDHAAIQAKRDTLHSSSDDKEWSGKVMADGVTVKVQTKWSRQELGFLDGMVDEDEKEGEEEDKSSRRNRRDPQRSGNVSDSEHGLNEEDDETLQQAEQDEIRRRKSVSRRKSHHRQQLANLHEQEETPNERLQESTAANGLRALAKTSVTSTNLRPAGSLSSFSNFLMNVGLMKSPLGSHEDLITANSSPRPNQARDRFHEPREELDQDDDRTIRASKSTSRGGISSLLSNGNGSLAKNRKQRLEGGHDLDLESLHGSIVFKDDENDINSDHPALEDITRESSTLIDSNSRRESSEWTRQGGNLRKRRERHGLQSDGDVASRPSLEDTRSTTAYDRGSGYGSGSKADARLTRRSRRRGSSVSLSQHRQRRTSTAGNGTTRVHRPGSTNGADHPRFMGSHLYAYSFRNLFWSAMACFVFGLILRIYVIGPSFFKTAASTSGTGSTATYYYYYRAAGPRATGPVSLTRSTVLLTDDSKDSRRRSQDYLDQQGSKGGPRRGSEDDDDGVEGSTWPLGIQEVFTIRRLMGWDYVLLAYPSPAQDP</sequence>
<feature type="region of interest" description="Disordered" evidence="1">
    <location>
        <begin position="1649"/>
        <end position="1713"/>
    </location>
</feature>
<evidence type="ECO:0000256" key="1">
    <source>
        <dbReference type="SAM" id="MobiDB-lite"/>
    </source>
</evidence>
<feature type="region of interest" description="Disordered" evidence="1">
    <location>
        <begin position="2001"/>
        <end position="2131"/>
    </location>
</feature>
<keyword evidence="2" id="KW-0812">Transmembrane</keyword>
<feature type="compositionally biased region" description="Polar residues" evidence="1">
    <location>
        <begin position="2109"/>
        <end position="2127"/>
    </location>
</feature>
<keyword evidence="2" id="KW-0472">Membrane</keyword>
<dbReference type="EMBL" id="BQFW01000007">
    <property type="protein sequence ID" value="GJJ73117.1"/>
    <property type="molecule type" value="Genomic_DNA"/>
</dbReference>
<reference evidence="4" key="2">
    <citation type="journal article" date="2022" name="Microbiol. Resour. Announc.">
        <title>Whole-Genome Sequence of Entomortierella parvispora E1425, a Mucoromycotan Fungus Associated with Burkholderiaceae-Related Endosymbiotic Bacteria.</title>
        <authorList>
            <person name="Herlambang A."/>
            <person name="Guo Y."/>
            <person name="Takashima Y."/>
            <person name="Narisawa K."/>
            <person name="Ohta H."/>
            <person name="Nishizawa T."/>
        </authorList>
    </citation>
    <scope>NUCLEOTIDE SEQUENCE</scope>
    <source>
        <strain evidence="4">E1425</strain>
    </source>
</reference>
<feature type="compositionally biased region" description="Polar residues" evidence="1">
    <location>
        <begin position="1535"/>
        <end position="1546"/>
    </location>
</feature>
<feature type="region of interest" description="Disordered" evidence="1">
    <location>
        <begin position="2211"/>
        <end position="2247"/>
    </location>
</feature>
<dbReference type="CDD" id="cd00177">
    <property type="entry name" value="START"/>
    <property type="match status" value="2"/>
</dbReference>
<gene>
    <name evidence="4" type="ORF">EMPS_05475</name>
</gene>
<feature type="compositionally biased region" description="Basic and acidic residues" evidence="1">
    <location>
        <begin position="1860"/>
        <end position="1871"/>
    </location>
</feature>
<dbReference type="PROSITE" id="PS50848">
    <property type="entry name" value="START"/>
    <property type="match status" value="2"/>
</dbReference>
<feature type="compositionally biased region" description="Low complexity" evidence="1">
    <location>
        <begin position="1650"/>
        <end position="1660"/>
    </location>
</feature>
<feature type="region of interest" description="Disordered" evidence="1">
    <location>
        <begin position="1522"/>
        <end position="1546"/>
    </location>
</feature>
<feature type="transmembrane region" description="Helical" evidence="2">
    <location>
        <begin position="2146"/>
        <end position="2164"/>
    </location>
</feature>
<feature type="region of interest" description="Disordered" evidence="1">
    <location>
        <begin position="1485"/>
        <end position="1504"/>
    </location>
</feature>
<feature type="compositionally biased region" description="Basic residues" evidence="1">
    <location>
        <begin position="1841"/>
        <end position="1854"/>
    </location>
</feature>
<feature type="compositionally biased region" description="Polar residues" evidence="1">
    <location>
        <begin position="1041"/>
        <end position="1058"/>
    </location>
</feature>
<keyword evidence="5" id="KW-1185">Reference proteome</keyword>
<name>A0A9P3LWI8_9FUNG</name>
<feature type="compositionally biased region" description="Low complexity" evidence="1">
    <location>
        <begin position="1220"/>
        <end position="1238"/>
    </location>
</feature>
<dbReference type="Gene3D" id="3.30.530.20">
    <property type="match status" value="3"/>
</dbReference>
<feature type="domain" description="START" evidence="3">
    <location>
        <begin position="641"/>
        <end position="835"/>
    </location>
</feature>
<feature type="region of interest" description="Disordered" evidence="1">
    <location>
        <begin position="1787"/>
        <end position="1872"/>
    </location>
</feature>
<comment type="caution">
    <text evidence="4">The sequence shown here is derived from an EMBL/GenBank/DDBJ whole genome shotgun (WGS) entry which is preliminary data.</text>
</comment>
<reference evidence="4" key="1">
    <citation type="submission" date="2021-11" db="EMBL/GenBank/DDBJ databases">
        <authorList>
            <person name="Herlambang A."/>
            <person name="Guo Y."/>
            <person name="Takashima Y."/>
            <person name="Nishizawa T."/>
        </authorList>
    </citation>
    <scope>NUCLEOTIDE SEQUENCE</scope>
    <source>
        <strain evidence="4">E1425</strain>
    </source>
</reference>
<dbReference type="Proteomes" id="UP000827284">
    <property type="component" value="Unassembled WGS sequence"/>
</dbReference>
<feature type="compositionally biased region" description="Acidic residues" evidence="1">
    <location>
        <begin position="1788"/>
        <end position="1800"/>
    </location>
</feature>
<feature type="compositionally biased region" description="Basic and acidic residues" evidence="1">
    <location>
        <begin position="1932"/>
        <end position="1943"/>
    </location>
</feature>
<evidence type="ECO:0000259" key="3">
    <source>
        <dbReference type="PROSITE" id="PS50848"/>
    </source>
</evidence>
<proteinExistence type="predicted"/>
<evidence type="ECO:0000256" key="2">
    <source>
        <dbReference type="SAM" id="Phobius"/>
    </source>
</evidence>
<dbReference type="SUPFAM" id="SSF55961">
    <property type="entry name" value="Bet v1-like"/>
    <property type="match status" value="3"/>
</dbReference>
<dbReference type="InterPro" id="IPR023393">
    <property type="entry name" value="START-like_dom_sf"/>
</dbReference>
<dbReference type="GO" id="GO:0008289">
    <property type="term" value="F:lipid binding"/>
    <property type="evidence" value="ECO:0007669"/>
    <property type="project" value="InterPro"/>
</dbReference>
<feature type="region of interest" description="Disordered" evidence="1">
    <location>
        <begin position="1023"/>
        <end position="1075"/>
    </location>
</feature>
<feature type="region of interest" description="Disordered" evidence="1">
    <location>
        <begin position="1214"/>
        <end position="1242"/>
    </location>
</feature>
<evidence type="ECO:0000313" key="5">
    <source>
        <dbReference type="Proteomes" id="UP000827284"/>
    </source>
</evidence>
<feature type="compositionally biased region" description="Gly residues" evidence="1">
    <location>
        <begin position="51"/>
        <end position="70"/>
    </location>
</feature>
<evidence type="ECO:0000313" key="4">
    <source>
        <dbReference type="EMBL" id="GJJ73117.1"/>
    </source>
</evidence>
<feature type="compositionally biased region" description="Basic and acidic residues" evidence="1">
    <location>
        <begin position="2211"/>
        <end position="2222"/>
    </location>
</feature>
<accession>A0A9P3LWI8</accession>
<feature type="compositionally biased region" description="Low complexity" evidence="1">
    <location>
        <begin position="89"/>
        <end position="98"/>
    </location>
</feature>
<dbReference type="InterPro" id="IPR002913">
    <property type="entry name" value="START_lipid-bd_dom"/>
</dbReference>
<feature type="domain" description="START" evidence="3">
    <location>
        <begin position="1078"/>
        <end position="1306"/>
    </location>
</feature>
<dbReference type="OrthoDB" id="196858at2759"/>
<feature type="compositionally biased region" description="Low complexity" evidence="1">
    <location>
        <begin position="1694"/>
        <end position="1707"/>
    </location>
</feature>
<feature type="region of interest" description="Disordered" evidence="1">
    <location>
        <begin position="43"/>
        <end position="98"/>
    </location>
</feature>
<feature type="compositionally biased region" description="Low complexity" evidence="1">
    <location>
        <begin position="1491"/>
        <end position="1504"/>
    </location>
</feature>
<protein>
    <recommendedName>
        <fullName evidence="3">START domain-containing protein</fullName>
    </recommendedName>
</protein>
<feature type="region of interest" description="Disordered" evidence="1">
    <location>
        <begin position="1919"/>
        <end position="1975"/>
    </location>
</feature>
<keyword evidence="2" id="KW-1133">Transmembrane helix</keyword>
<feature type="compositionally biased region" description="Basic and acidic residues" evidence="1">
    <location>
        <begin position="2007"/>
        <end position="2018"/>
    </location>
</feature>
<organism evidence="4 5">
    <name type="scientific">Entomortierella parvispora</name>
    <dbReference type="NCBI Taxonomy" id="205924"/>
    <lineage>
        <taxon>Eukaryota</taxon>
        <taxon>Fungi</taxon>
        <taxon>Fungi incertae sedis</taxon>
        <taxon>Mucoromycota</taxon>
        <taxon>Mortierellomycotina</taxon>
        <taxon>Mortierellomycetes</taxon>
        <taxon>Mortierellales</taxon>
        <taxon>Mortierellaceae</taxon>
        <taxon>Entomortierella</taxon>
    </lineage>
</organism>